<accession>A0A9C6SU55</accession>
<evidence type="ECO:0000313" key="1">
    <source>
        <dbReference type="Proteomes" id="UP000515160"/>
    </source>
</evidence>
<gene>
    <name evidence="2" type="primary">LOC117565770</name>
</gene>
<dbReference type="AlphaFoldDB" id="A0A9C6SU55"/>
<keyword evidence="1" id="KW-1185">Reference proteome</keyword>
<dbReference type="InterPro" id="IPR032675">
    <property type="entry name" value="LRR_dom_sf"/>
</dbReference>
<evidence type="ECO:0000313" key="2">
    <source>
        <dbReference type="RefSeq" id="XP_051859084.1"/>
    </source>
</evidence>
<dbReference type="Proteomes" id="UP000515160">
    <property type="component" value="Chromosome 2L"/>
</dbReference>
<name>A0A9C6SU55_DROAB</name>
<dbReference type="SUPFAM" id="SSF52047">
    <property type="entry name" value="RNI-like"/>
    <property type="match status" value="1"/>
</dbReference>
<dbReference type="RefSeq" id="XP_051859084.1">
    <property type="nucleotide sequence ID" value="XM_052003124.1"/>
</dbReference>
<protein>
    <submittedName>
        <fullName evidence="2">Uncharacterized protein LOC117565770 isoform X3</fullName>
    </submittedName>
</protein>
<sequence length="387" mass="46085">MLDALNDDCQLAIIKYLNLFDQIALYEATKGTSNRLNENVAYAWKLQLFILDWRDYEKFEEMPELLDVFLSNCSATMQELKLDNVKLDFLKRWENYTFPRMKTLEYTLDSYRDDRVANEAIQTMAKLFPGLHSLKPDGDFYCVVLQKWTQMRKLDLSYTSYYECEYDWVKDIGKCQLLEELTLDSCSIESSNYDDLMALPKLHKLRLLSASNVELSKFFEKRAVDVHRIIFSDDYPNGYMTTLRKMRNVRHLNMMDIQNHFSIENLRDLIKIWKQLEQIDLIDFTIWSGEAELWQTVARCPTLKILNILNTDIREDFFEVGRRIMEETLNNRSQTLTLNCYDAHYEELILQNFKHPQLKVSFEPLKLYDDEEVEDFVEIHFQPLQSS</sequence>
<dbReference type="GeneID" id="117565770"/>
<dbReference type="OrthoDB" id="7850481at2759"/>
<proteinExistence type="predicted"/>
<dbReference type="Gene3D" id="3.80.10.10">
    <property type="entry name" value="Ribonuclease Inhibitor"/>
    <property type="match status" value="1"/>
</dbReference>
<organism evidence="1 2">
    <name type="scientific">Drosophila albomicans</name>
    <name type="common">Fruit fly</name>
    <dbReference type="NCBI Taxonomy" id="7291"/>
    <lineage>
        <taxon>Eukaryota</taxon>
        <taxon>Metazoa</taxon>
        <taxon>Ecdysozoa</taxon>
        <taxon>Arthropoda</taxon>
        <taxon>Hexapoda</taxon>
        <taxon>Insecta</taxon>
        <taxon>Pterygota</taxon>
        <taxon>Neoptera</taxon>
        <taxon>Endopterygota</taxon>
        <taxon>Diptera</taxon>
        <taxon>Brachycera</taxon>
        <taxon>Muscomorpha</taxon>
        <taxon>Ephydroidea</taxon>
        <taxon>Drosophilidae</taxon>
        <taxon>Drosophila</taxon>
    </lineage>
</organism>
<reference evidence="2" key="1">
    <citation type="submission" date="2025-08" db="UniProtKB">
        <authorList>
            <consortium name="RefSeq"/>
        </authorList>
    </citation>
    <scope>IDENTIFICATION</scope>
    <source>
        <strain evidence="2">15112-1751.03</strain>
        <tissue evidence="2">Whole Adult</tissue>
    </source>
</reference>